<accession>A0ABP8S0R9</accession>
<evidence type="ECO:0000313" key="1">
    <source>
        <dbReference type="EMBL" id="GAA4557205.1"/>
    </source>
</evidence>
<dbReference type="Pfam" id="PF13602">
    <property type="entry name" value="ADH_zinc_N_2"/>
    <property type="match status" value="1"/>
</dbReference>
<organism evidence="1 2">
    <name type="scientific">Pseudonocardia xishanensis</name>
    <dbReference type="NCBI Taxonomy" id="630995"/>
    <lineage>
        <taxon>Bacteria</taxon>
        <taxon>Bacillati</taxon>
        <taxon>Actinomycetota</taxon>
        <taxon>Actinomycetes</taxon>
        <taxon>Pseudonocardiales</taxon>
        <taxon>Pseudonocardiaceae</taxon>
        <taxon>Pseudonocardia</taxon>
    </lineage>
</organism>
<dbReference type="EMBL" id="BAABGT010000100">
    <property type="protein sequence ID" value="GAA4557205.1"/>
    <property type="molecule type" value="Genomic_DNA"/>
</dbReference>
<evidence type="ECO:0000313" key="2">
    <source>
        <dbReference type="Proteomes" id="UP001501598"/>
    </source>
</evidence>
<proteinExistence type="predicted"/>
<keyword evidence="2" id="KW-1185">Reference proteome</keyword>
<evidence type="ECO:0008006" key="3">
    <source>
        <dbReference type="Google" id="ProtNLM"/>
    </source>
</evidence>
<dbReference type="Gene3D" id="3.90.180.10">
    <property type="entry name" value="Medium-chain alcohol dehydrogenases, catalytic domain"/>
    <property type="match status" value="1"/>
</dbReference>
<name>A0ABP8S0R9_9PSEU</name>
<sequence>MRAIAELAGSDRFRAHIDATFPLAEAAKAHALGGTGRTRDRILLLVR</sequence>
<gene>
    <name evidence="1" type="ORF">GCM10023175_61030</name>
</gene>
<reference evidence="2" key="1">
    <citation type="journal article" date="2019" name="Int. J. Syst. Evol. Microbiol.">
        <title>The Global Catalogue of Microorganisms (GCM) 10K type strain sequencing project: providing services to taxonomists for standard genome sequencing and annotation.</title>
        <authorList>
            <consortium name="The Broad Institute Genomics Platform"/>
            <consortium name="The Broad Institute Genome Sequencing Center for Infectious Disease"/>
            <person name="Wu L."/>
            <person name="Ma J."/>
        </authorList>
    </citation>
    <scope>NUCLEOTIDE SEQUENCE [LARGE SCALE GENOMIC DNA]</scope>
    <source>
        <strain evidence="2">JCM 17906</strain>
    </source>
</reference>
<dbReference type="Proteomes" id="UP001501598">
    <property type="component" value="Unassembled WGS sequence"/>
</dbReference>
<protein>
    <recommendedName>
        <fullName evidence="3">Zinc-binding alcohol dehydrogenase family protein</fullName>
    </recommendedName>
</protein>
<comment type="caution">
    <text evidence="1">The sequence shown here is derived from an EMBL/GenBank/DDBJ whole genome shotgun (WGS) entry which is preliminary data.</text>
</comment>